<evidence type="ECO:0000256" key="2">
    <source>
        <dbReference type="ARBA" id="ARBA00022723"/>
    </source>
</evidence>
<dbReference type="PANTHER" id="PTHR31669:SF21">
    <property type="entry name" value="PROTEIN FAR-RED IMPAIRED RESPONSE 1"/>
    <property type="match status" value="1"/>
</dbReference>
<dbReference type="GO" id="GO:0006355">
    <property type="term" value="P:regulation of DNA-templated transcription"/>
    <property type="evidence" value="ECO:0007669"/>
    <property type="project" value="InterPro"/>
</dbReference>
<keyword evidence="9" id="KW-1185">Reference proteome</keyword>
<proteinExistence type="inferred from homology"/>
<dbReference type="SMART" id="SM00575">
    <property type="entry name" value="ZnF_PMZ"/>
    <property type="match status" value="1"/>
</dbReference>
<evidence type="ECO:0000256" key="1">
    <source>
        <dbReference type="ARBA" id="ARBA00005889"/>
    </source>
</evidence>
<sequence>MVDGGDSMLSGDGVSGNMADGGDGVRWNMVDGGNEVHTMDELNQNILNGGGKVHGGDGVGMLDGQGKVHVGDGVCGNVVDDGYKMPLGDEMSEKMINIGDKVNVGDEMSEKMINGGDKVNVGDGLNGNLMDGGNEVHDGDLVSGNMEVHDGDGVSGNMVDDRNEVHAGDGQSGKLVDCGDGGNAHPPSLDSVEIEGDTNFKPYPGMEFESNEEAYTFYQEYAKCMGFSATKRNSRRSKKLGILVDANFACSRYGSSRGSGRAANRRPCVKIGCKAGMNVKRREDGKWVIHSFIKEHNHEFLPALAYYFRSDGDKDLVGKNDTDANAQTRKMDVATSRQSAACQNVGWLKNIRNQFDNARNFVLDSGDAQVMLKYFMRMQNENSNFFYAIDLNEEQCLRNVFWVDAKSRHDYMNFGDVVCFDTTYIRNKCKMPFVPFIGVNHHFQFVLLGCTLIADETKSTFVWLMKTWLRAMGGRAPKVIITDQDKTMEETIAEVFPDVRHCYSLWHILGKIPENLGHITKRHESFMSKFNKCIYRSWKVEQFEKRWWKIVERFELKDDEWIQSLYKDRKKWVPTYMNDTFLAGMSSTERSESLISFFDKYVHEKITLKEFIEQYETILHDRYEEEAKADFGTWHEQPALKSLSSFEKQLSTVYTHAIFKKFQVEILGVIACHPKLERNDDTTITYRVQDFEDHQDFLVAWNETKLEVLCLCRSFEYKGFLCRHAMIVLQMSGVSNIPSHYILKRWTRDAKSRHNMRRGSEQVQSRVQRYNDLCEEAMKLGEEGSLSEVSYNIALRSLEEALQQCVTANNSIKSVAEPNTSATHGHHDMEEESQGKSTTKASKKKNTIKRRKVHSEPEAITLRTQDSSQQMGHLTSRVRILDGSFVTQQSMHGMEQISSRALTLDGYYGTRQGVQGVVQLNLMGSTRDGYFGNQQGMQGLGPLNSTAPDHGDYYGTQQSMQGLGRMDFRSPTNNGGYGVQGSLEDLNSKDKVVPNRKNNQKNRSEKEDLPQPVSTKNWVTKNFQQDNSSDQISSKPLPEDDVDQSREDVQPRIASIEAKNISNPNDLETSLAPIRVDELDERIPIVDESNEDLSKDEFNVDISDKQESPYFMWEEGSPKSDKPVTIRPNYNWIVAKFATDHFH</sequence>
<dbReference type="Pfam" id="PF03101">
    <property type="entry name" value="FAR1"/>
    <property type="match status" value="1"/>
</dbReference>
<dbReference type="InterPro" id="IPR007527">
    <property type="entry name" value="Znf_SWIM"/>
</dbReference>
<dbReference type="InterPro" id="IPR018289">
    <property type="entry name" value="MULE_transposase_dom"/>
</dbReference>
<dbReference type="EMBL" id="JABCRI010000002">
    <property type="protein sequence ID" value="KAF8411284.1"/>
    <property type="molecule type" value="Genomic_DNA"/>
</dbReference>
<keyword evidence="4" id="KW-0862">Zinc</keyword>
<dbReference type="AlphaFoldDB" id="A0A834ZNZ5"/>
<dbReference type="GO" id="GO:0008270">
    <property type="term" value="F:zinc ion binding"/>
    <property type="evidence" value="ECO:0007669"/>
    <property type="project" value="UniProtKB-KW"/>
</dbReference>
<feature type="compositionally biased region" description="Polar residues" evidence="6">
    <location>
        <begin position="1012"/>
        <end position="1034"/>
    </location>
</feature>
<dbReference type="Pfam" id="PF04434">
    <property type="entry name" value="SWIM"/>
    <property type="match status" value="1"/>
</dbReference>
<feature type="region of interest" description="Disordered" evidence="6">
    <location>
        <begin position="816"/>
        <end position="871"/>
    </location>
</feature>
<evidence type="ECO:0000313" key="9">
    <source>
        <dbReference type="Proteomes" id="UP000655225"/>
    </source>
</evidence>
<feature type="domain" description="SWIM-type" evidence="7">
    <location>
        <begin position="697"/>
        <end position="733"/>
    </location>
</feature>
<evidence type="ECO:0000256" key="5">
    <source>
        <dbReference type="PROSITE-ProRule" id="PRU00325"/>
    </source>
</evidence>
<dbReference type="PROSITE" id="PS50966">
    <property type="entry name" value="ZF_SWIM"/>
    <property type="match status" value="1"/>
</dbReference>
<evidence type="ECO:0000259" key="7">
    <source>
        <dbReference type="PROSITE" id="PS50966"/>
    </source>
</evidence>
<protein>
    <recommendedName>
        <fullName evidence="7">SWIM-type domain-containing protein</fullName>
    </recommendedName>
</protein>
<feature type="compositionally biased region" description="Polar residues" evidence="6">
    <location>
        <begin position="862"/>
        <end position="871"/>
    </location>
</feature>
<dbReference type="OrthoDB" id="1426481at2759"/>
<feature type="region of interest" description="Disordered" evidence="6">
    <location>
        <begin position="1"/>
        <end position="22"/>
    </location>
</feature>
<keyword evidence="2" id="KW-0479">Metal-binding</keyword>
<accession>A0A834ZNZ5</accession>
<feature type="compositionally biased region" description="Basic residues" evidence="6">
    <location>
        <begin position="841"/>
        <end position="853"/>
    </location>
</feature>
<feature type="region of interest" description="Disordered" evidence="6">
    <location>
        <begin position="963"/>
        <end position="1048"/>
    </location>
</feature>
<dbReference type="InterPro" id="IPR004330">
    <property type="entry name" value="FAR1_DNA_bnd_dom"/>
</dbReference>
<dbReference type="Pfam" id="PF10551">
    <property type="entry name" value="MULE"/>
    <property type="match status" value="1"/>
</dbReference>
<organism evidence="8 9">
    <name type="scientific">Tetracentron sinense</name>
    <name type="common">Spur-leaf</name>
    <dbReference type="NCBI Taxonomy" id="13715"/>
    <lineage>
        <taxon>Eukaryota</taxon>
        <taxon>Viridiplantae</taxon>
        <taxon>Streptophyta</taxon>
        <taxon>Embryophyta</taxon>
        <taxon>Tracheophyta</taxon>
        <taxon>Spermatophyta</taxon>
        <taxon>Magnoliopsida</taxon>
        <taxon>Trochodendrales</taxon>
        <taxon>Trochodendraceae</taxon>
        <taxon>Tetracentron</taxon>
    </lineage>
</organism>
<evidence type="ECO:0000313" key="8">
    <source>
        <dbReference type="EMBL" id="KAF8411284.1"/>
    </source>
</evidence>
<comment type="similarity">
    <text evidence="1">Belongs to the FHY3/FAR1 family.</text>
</comment>
<reference evidence="8 9" key="1">
    <citation type="submission" date="2020-04" db="EMBL/GenBank/DDBJ databases">
        <title>Plant Genome Project.</title>
        <authorList>
            <person name="Zhang R.-G."/>
        </authorList>
    </citation>
    <scope>NUCLEOTIDE SEQUENCE [LARGE SCALE GENOMIC DNA]</scope>
    <source>
        <strain evidence="8">YNK0</strain>
        <tissue evidence="8">Leaf</tissue>
    </source>
</reference>
<keyword evidence="3 5" id="KW-0863">Zinc-finger</keyword>
<dbReference type="Proteomes" id="UP000655225">
    <property type="component" value="Unassembled WGS sequence"/>
</dbReference>
<dbReference type="InterPro" id="IPR006564">
    <property type="entry name" value="Znf_PMZ"/>
</dbReference>
<dbReference type="InterPro" id="IPR031052">
    <property type="entry name" value="FHY3/FAR1"/>
</dbReference>
<name>A0A834ZNZ5_TETSI</name>
<gene>
    <name evidence="8" type="ORF">HHK36_003831</name>
</gene>
<evidence type="ECO:0000256" key="4">
    <source>
        <dbReference type="ARBA" id="ARBA00022833"/>
    </source>
</evidence>
<comment type="caution">
    <text evidence="8">The sequence shown here is derived from an EMBL/GenBank/DDBJ whole genome shotgun (WGS) entry which is preliminary data.</text>
</comment>
<evidence type="ECO:0000256" key="6">
    <source>
        <dbReference type="SAM" id="MobiDB-lite"/>
    </source>
</evidence>
<evidence type="ECO:0000256" key="3">
    <source>
        <dbReference type="ARBA" id="ARBA00022771"/>
    </source>
</evidence>
<dbReference type="PANTHER" id="PTHR31669">
    <property type="entry name" value="PROTEIN FAR1-RELATED SEQUENCE 10-RELATED"/>
    <property type="match status" value="1"/>
</dbReference>